<feature type="region of interest" description="Disordered" evidence="1">
    <location>
        <begin position="53"/>
        <end position="154"/>
    </location>
</feature>
<dbReference type="OrthoDB" id="2158714at2759"/>
<accession>A0A4S2N4P6</accession>
<dbReference type="PANTHER" id="PTHR28218:SF1">
    <property type="entry name" value="VPS4-ASSOCIATED PROTEIN 1"/>
    <property type="match status" value="1"/>
</dbReference>
<dbReference type="InterPro" id="IPR013640">
    <property type="entry name" value="Vfa1"/>
</dbReference>
<dbReference type="GO" id="GO:0007034">
    <property type="term" value="P:vacuolar transport"/>
    <property type="evidence" value="ECO:0007669"/>
    <property type="project" value="TreeGrafter"/>
</dbReference>
<dbReference type="PANTHER" id="PTHR28218">
    <property type="entry name" value="VPS4-ASSOCIATED PROTEIN 1"/>
    <property type="match status" value="1"/>
</dbReference>
<name>A0A4S2N4P6_9PEZI</name>
<organism evidence="2 3">
    <name type="scientific">Ascodesmis nigricans</name>
    <dbReference type="NCBI Taxonomy" id="341454"/>
    <lineage>
        <taxon>Eukaryota</taxon>
        <taxon>Fungi</taxon>
        <taxon>Dikarya</taxon>
        <taxon>Ascomycota</taxon>
        <taxon>Pezizomycotina</taxon>
        <taxon>Pezizomycetes</taxon>
        <taxon>Pezizales</taxon>
        <taxon>Ascodesmidaceae</taxon>
        <taxon>Ascodesmis</taxon>
    </lineage>
</organism>
<dbReference type="AlphaFoldDB" id="A0A4S2N4P6"/>
<gene>
    <name evidence="2" type="ORF">EX30DRAFT_338562</name>
</gene>
<reference evidence="2 3" key="1">
    <citation type="submission" date="2019-04" db="EMBL/GenBank/DDBJ databases">
        <title>Comparative genomics and transcriptomics to analyze fruiting body development in filamentous ascomycetes.</title>
        <authorList>
            <consortium name="DOE Joint Genome Institute"/>
            <person name="Lutkenhaus R."/>
            <person name="Traeger S."/>
            <person name="Breuer J."/>
            <person name="Kuo A."/>
            <person name="Lipzen A."/>
            <person name="Pangilinan J."/>
            <person name="Dilworth D."/>
            <person name="Sandor L."/>
            <person name="Poggeler S."/>
            <person name="Barry K."/>
            <person name="Grigoriev I.V."/>
            <person name="Nowrousian M."/>
        </authorList>
    </citation>
    <scope>NUCLEOTIDE SEQUENCE [LARGE SCALE GENOMIC DNA]</scope>
    <source>
        <strain evidence="2 3">CBS 389.68</strain>
    </source>
</reference>
<dbReference type="Pfam" id="PF08432">
    <property type="entry name" value="Vfa1"/>
    <property type="match status" value="1"/>
</dbReference>
<feature type="region of interest" description="Disordered" evidence="1">
    <location>
        <begin position="170"/>
        <end position="190"/>
    </location>
</feature>
<evidence type="ECO:0000313" key="2">
    <source>
        <dbReference type="EMBL" id="TGZ83984.1"/>
    </source>
</evidence>
<protein>
    <submittedName>
        <fullName evidence="2">DUF1742-domain-containing protein</fullName>
    </submittedName>
</protein>
<dbReference type="Proteomes" id="UP000298138">
    <property type="component" value="Unassembled WGS sequence"/>
</dbReference>
<dbReference type="STRING" id="341454.A0A4S2N4P6"/>
<evidence type="ECO:0000313" key="3">
    <source>
        <dbReference type="Proteomes" id="UP000298138"/>
    </source>
</evidence>
<dbReference type="GO" id="GO:0005768">
    <property type="term" value="C:endosome"/>
    <property type="evidence" value="ECO:0007669"/>
    <property type="project" value="TreeGrafter"/>
</dbReference>
<keyword evidence="3" id="KW-1185">Reference proteome</keyword>
<dbReference type="EMBL" id="ML220113">
    <property type="protein sequence ID" value="TGZ83984.1"/>
    <property type="molecule type" value="Genomic_DNA"/>
</dbReference>
<dbReference type="InParanoid" id="A0A4S2N4P6"/>
<sequence>MSLPFQNNYIHRRVAPASAKPCFICYRSSTSVLITPDNADWFYTCASHLEDRGFAAKNGPNKEDVEKERKEKLEKEMERVKKEWEEKEKKKKMTKEDGKDEEGKRKKDEKRGETKQEKDKEKEKEGDKSKKDDAQGKEKEATKPSGPDSYTLHKKIFEMRLNRLRQQQQAKRNLELLKSASLNVPKGDPV</sequence>
<feature type="compositionally biased region" description="Basic and acidic residues" evidence="1">
    <location>
        <begin position="53"/>
        <end position="142"/>
    </location>
</feature>
<evidence type="ECO:0000256" key="1">
    <source>
        <dbReference type="SAM" id="MobiDB-lite"/>
    </source>
</evidence>
<proteinExistence type="predicted"/>